<dbReference type="InterPro" id="IPR004044">
    <property type="entry name" value="KH_dom_type_2"/>
</dbReference>
<dbReference type="InterPro" id="IPR009019">
    <property type="entry name" value="KH_sf_prok-type"/>
</dbReference>
<dbReference type="HAMAP" id="MF_01309_B">
    <property type="entry name" value="Ribosomal_uS3_B"/>
    <property type="match status" value="1"/>
</dbReference>
<evidence type="ECO:0000256" key="3">
    <source>
        <dbReference type="ARBA" id="ARBA00022884"/>
    </source>
</evidence>
<evidence type="ECO:0000256" key="5">
    <source>
        <dbReference type="ARBA" id="ARBA00023274"/>
    </source>
</evidence>
<dbReference type="Pfam" id="PF07650">
    <property type="entry name" value="KH_2"/>
    <property type="match status" value="1"/>
</dbReference>
<evidence type="ECO:0000259" key="6">
    <source>
        <dbReference type="PROSITE" id="PS50823"/>
    </source>
</evidence>
<dbReference type="InterPro" id="IPR004087">
    <property type="entry name" value="KH_dom"/>
</dbReference>
<evidence type="ECO:0000256" key="2">
    <source>
        <dbReference type="ARBA" id="ARBA00022730"/>
    </source>
</evidence>
<dbReference type="Pfam" id="PF00189">
    <property type="entry name" value="Ribosomal_S3_C"/>
    <property type="match status" value="1"/>
</dbReference>
<sequence>MTHKTNPLVYRLGIFENWSSRYFKPRELGFLLEEDQLIRDVVNKRFKRSGIEKVDLERSGNQIRIFIFSARPGLIIGRGGTGINDLRNEIERAIRKLRAKKKKNPDFLIQVNVEEVKKPEISAQIVAENVAMSLEKRIPFRRVIKGTIAKVMSYKEVKGVKVRISGRLDGADIARDEWLSDGKIPLITLRSKIDYATTRATIPQGDLGVKVWIYKGEQIKE</sequence>
<keyword evidence="2" id="KW-0699">rRNA-binding</keyword>
<dbReference type="InterPro" id="IPR057258">
    <property type="entry name" value="Ribosomal_uS3"/>
</dbReference>
<dbReference type="Gene3D" id="3.30.300.20">
    <property type="match status" value="1"/>
</dbReference>
<feature type="domain" description="KH type-2" evidence="6">
    <location>
        <begin position="38"/>
        <end position="117"/>
    </location>
</feature>
<evidence type="ECO:0000256" key="4">
    <source>
        <dbReference type="ARBA" id="ARBA00022980"/>
    </source>
</evidence>
<dbReference type="SUPFAM" id="SSF54821">
    <property type="entry name" value="Ribosomal protein S3 C-terminal domain"/>
    <property type="match status" value="1"/>
</dbReference>
<evidence type="ECO:0000313" key="7">
    <source>
        <dbReference type="EMBL" id="AGT99687.1"/>
    </source>
</evidence>
<dbReference type="EMBL" id="KC999190">
    <property type="protein sequence ID" value="AGT99687.1"/>
    <property type="molecule type" value="Genomic_DNA"/>
</dbReference>
<dbReference type="PANTHER" id="PTHR11760:SF19">
    <property type="entry name" value="SMALL RIBOSOMAL SUBUNIT PROTEIN US3C"/>
    <property type="match status" value="1"/>
</dbReference>
<dbReference type="InterPro" id="IPR001351">
    <property type="entry name" value="Ribosomal_uS3_C"/>
</dbReference>
<dbReference type="AlphaFoldDB" id="U3GQN4"/>
<accession>U3GQN4</accession>
<dbReference type="Gene3D" id="3.30.1140.32">
    <property type="entry name" value="Ribosomal protein S3, C-terminal domain"/>
    <property type="match status" value="1"/>
</dbReference>
<evidence type="ECO:0000256" key="1">
    <source>
        <dbReference type="ARBA" id="ARBA00010761"/>
    </source>
</evidence>
<dbReference type="FunFam" id="3.30.300.20:FF:000001">
    <property type="entry name" value="30S ribosomal protein S3"/>
    <property type="match status" value="1"/>
</dbReference>
<dbReference type="InterPro" id="IPR015946">
    <property type="entry name" value="KH_dom-like_a/b"/>
</dbReference>
<dbReference type="GO" id="GO:0003735">
    <property type="term" value="F:structural constituent of ribosome"/>
    <property type="evidence" value="ECO:0007669"/>
    <property type="project" value="InterPro"/>
</dbReference>
<dbReference type="InterPro" id="IPR036419">
    <property type="entry name" value="Ribosomal_S3_C_sf"/>
</dbReference>
<dbReference type="InterPro" id="IPR005704">
    <property type="entry name" value="Ribosomal_uS3_bac-typ"/>
</dbReference>
<proteinExistence type="inferred from homology"/>
<dbReference type="NCBIfam" id="TIGR01009">
    <property type="entry name" value="rpsC_bact"/>
    <property type="match status" value="1"/>
</dbReference>
<dbReference type="GO" id="GO:1990904">
    <property type="term" value="C:ribonucleoprotein complex"/>
    <property type="evidence" value="ECO:0007669"/>
    <property type="project" value="UniProtKB-KW"/>
</dbReference>
<dbReference type="SUPFAM" id="SSF54814">
    <property type="entry name" value="Prokaryotic type KH domain (KH-domain type II)"/>
    <property type="match status" value="1"/>
</dbReference>
<comment type="similarity">
    <text evidence="1">Belongs to the universal ribosomal protein uS3 family.</text>
</comment>
<protein>
    <submittedName>
        <fullName evidence="7">30S ribosomal protein S3</fullName>
    </submittedName>
</protein>
<reference evidence="7" key="1">
    <citation type="journal article" date="2015" name="Nat. Commun.">
        <title>Diverse, uncultivated ultra-small bacterial cells in groundwater.</title>
        <authorList>
            <person name="Luef B."/>
            <person name="Frischkorn K.R."/>
            <person name="Wrighton K.C."/>
            <person name="Holman H.-Y.N."/>
            <person name="Birarda G."/>
            <person name="Thomas B.C."/>
            <person name="Singh A."/>
            <person name="Williams K.H."/>
            <person name="Siegerist C.E."/>
            <person name="Tringe S.G."/>
            <person name="Downing K.H."/>
            <person name="Comolli L.R."/>
            <person name="Banfield J.F."/>
        </authorList>
    </citation>
    <scope>NUCLEOTIDE SEQUENCE</scope>
</reference>
<dbReference type="PANTHER" id="PTHR11760">
    <property type="entry name" value="30S/40S RIBOSOMAL PROTEIN S3"/>
    <property type="match status" value="1"/>
</dbReference>
<dbReference type="GO" id="GO:0019843">
    <property type="term" value="F:rRNA binding"/>
    <property type="evidence" value="ECO:0007669"/>
    <property type="project" value="UniProtKB-KW"/>
</dbReference>
<dbReference type="CDD" id="cd02412">
    <property type="entry name" value="KH-II_30S_S3"/>
    <property type="match status" value="1"/>
</dbReference>
<dbReference type="PROSITE" id="PS50823">
    <property type="entry name" value="KH_TYPE_2"/>
    <property type="match status" value="1"/>
</dbReference>
<organism evidence="7">
    <name type="scientific">uncultured organism</name>
    <dbReference type="NCBI Taxonomy" id="155900"/>
    <lineage>
        <taxon>unclassified sequences</taxon>
        <taxon>environmental samples</taxon>
    </lineage>
</organism>
<keyword evidence="4 7" id="KW-0689">Ribosomal protein</keyword>
<dbReference type="SMART" id="SM00322">
    <property type="entry name" value="KH"/>
    <property type="match status" value="1"/>
</dbReference>
<keyword evidence="3" id="KW-0694">RNA-binding</keyword>
<keyword evidence="5" id="KW-0687">Ribonucleoprotein</keyword>
<name>U3GQN4_9ZZZZ</name>